<organism evidence="1 2">
    <name type="scientific">Pedobacter hiemivivus</name>
    <dbReference type="NCBI Taxonomy" id="2530454"/>
    <lineage>
        <taxon>Bacteria</taxon>
        <taxon>Pseudomonadati</taxon>
        <taxon>Bacteroidota</taxon>
        <taxon>Sphingobacteriia</taxon>
        <taxon>Sphingobacteriales</taxon>
        <taxon>Sphingobacteriaceae</taxon>
        <taxon>Pedobacter</taxon>
    </lineage>
</organism>
<evidence type="ECO:0000313" key="1">
    <source>
        <dbReference type="EMBL" id="TCC93079.1"/>
    </source>
</evidence>
<keyword evidence="2" id="KW-1185">Reference proteome</keyword>
<evidence type="ECO:0008006" key="3">
    <source>
        <dbReference type="Google" id="ProtNLM"/>
    </source>
</evidence>
<proteinExistence type="predicted"/>
<protein>
    <recommendedName>
        <fullName evidence="3">YceI family protein</fullName>
    </recommendedName>
</protein>
<accession>A0A4R0N075</accession>
<comment type="caution">
    <text evidence="1">The sequence shown here is derived from an EMBL/GenBank/DDBJ whole genome shotgun (WGS) entry which is preliminary data.</text>
</comment>
<dbReference type="AlphaFoldDB" id="A0A4R0N075"/>
<reference evidence="1 2" key="1">
    <citation type="submission" date="2019-02" db="EMBL/GenBank/DDBJ databases">
        <title>Pedobacter sp. RP-3-8 sp. nov., isolated from Arctic soil.</title>
        <authorList>
            <person name="Dahal R.H."/>
        </authorList>
    </citation>
    <scope>NUCLEOTIDE SEQUENCE [LARGE SCALE GENOMIC DNA]</scope>
    <source>
        <strain evidence="1 2">RP-3-8</strain>
    </source>
</reference>
<gene>
    <name evidence="1" type="ORF">EZ444_17580</name>
</gene>
<name>A0A4R0N075_9SPHI</name>
<sequence>MIKIRIATNLLKRPFLLLFLFMWPIFSFKNISADLEKWILTKQCTLKVNGSTNINKFSCIIPEYTQPDTLVFYKRNKNELMKITGSMALEVQKFDCKNAMMTSDLRKTLKAKVYPKIIIRFLNLSRYPDPSMKERAISGAVTIELSGIVKRF</sequence>
<dbReference type="Proteomes" id="UP000291117">
    <property type="component" value="Unassembled WGS sequence"/>
</dbReference>
<dbReference type="OrthoDB" id="9794147at2"/>
<evidence type="ECO:0000313" key="2">
    <source>
        <dbReference type="Proteomes" id="UP000291117"/>
    </source>
</evidence>
<dbReference type="EMBL" id="SJSM01000012">
    <property type="protein sequence ID" value="TCC93079.1"/>
    <property type="molecule type" value="Genomic_DNA"/>
</dbReference>
<dbReference type="RefSeq" id="WP_131610454.1">
    <property type="nucleotide sequence ID" value="NZ_SJSM01000012.1"/>
</dbReference>